<name>A0A0S1S5M5_9CAUD</name>
<evidence type="ECO:0000313" key="2">
    <source>
        <dbReference type="Proteomes" id="UP000203990"/>
    </source>
</evidence>
<reference evidence="1 2" key="1">
    <citation type="submission" date="2015-10" db="EMBL/GenBank/DDBJ databases">
        <title>Complete genome sequence of Klebsiella pneumoniae bacteriophage vB_KpnM_KB57.</title>
        <authorList>
            <person name="Volozhantsev N.V."/>
            <person name="Popova A.V."/>
            <person name="Krasilnikova V.M."/>
            <person name="Bogun A.G."/>
        </authorList>
    </citation>
    <scope>NUCLEOTIDE SEQUENCE [LARGE SCALE GENOMIC DNA]</scope>
</reference>
<gene>
    <name evidence="1" type="ORF">KB57_153</name>
</gene>
<dbReference type="Proteomes" id="UP000203990">
    <property type="component" value="Segment"/>
</dbReference>
<dbReference type="GeneID" id="26523119"/>
<accession>A0A0S1S5M5</accession>
<dbReference type="KEGG" id="vg:26523119"/>
<keyword evidence="2" id="KW-1185">Reference proteome</keyword>
<dbReference type="RefSeq" id="YP_009187766.1">
    <property type="nucleotide sequence ID" value="NC_028659.1"/>
</dbReference>
<organism evidence="1 2">
    <name type="scientific">Klebsiella phage vB_KpnM_KB57</name>
    <dbReference type="NCBI Taxonomy" id="1719140"/>
    <lineage>
        <taxon>Viruses</taxon>
        <taxon>Duplodnaviria</taxon>
        <taxon>Heunggongvirae</taxon>
        <taxon>Uroviricota</taxon>
        <taxon>Caudoviricetes</taxon>
        <taxon>Vequintavirinae</taxon>
        <taxon>Mydovirus</taxon>
        <taxon>Mydovirus KB57</taxon>
    </lineage>
</organism>
<proteinExistence type="predicted"/>
<dbReference type="EMBL" id="KT934943">
    <property type="protein sequence ID" value="ALM02540.1"/>
    <property type="molecule type" value="Genomic_DNA"/>
</dbReference>
<sequence>MKLVSHEDFNLWWIRRSPKNTIDAKAEYARLVARCDYPAWEFLKFLEKEASNFRTRNEGKRKFLVWKNGELPFRIEKVEIFDITEYGTDHAISFKGISWATLFERTLLNHALARLFNLADRLTEKDEKLLELESFKQTRNELGNWLEEQNNA</sequence>
<protein>
    <submittedName>
        <fullName evidence="1">Uncharacterized protein</fullName>
    </submittedName>
</protein>
<evidence type="ECO:0000313" key="1">
    <source>
        <dbReference type="EMBL" id="ALM02540.1"/>
    </source>
</evidence>